<organism evidence="2">
    <name type="scientific">Rhizophora mucronata</name>
    <name type="common">Asiatic mangrove</name>
    <dbReference type="NCBI Taxonomy" id="61149"/>
    <lineage>
        <taxon>Eukaryota</taxon>
        <taxon>Viridiplantae</taxon>
        <taxon>Streptophyta</taxon>
        <taxon>Embryophyta</taxon>
        <taxon>Tracheophyta</taxon>
        <taxon>Spermatophyta</taxon>
        <taxon>Magnoliopsida</taxon>
        <taxon>eudicotyledons</taxon>
        <taxon>Gunneridae</taxon>
        <taxon>Pentapetalae</taxon>
        <taxon>rosids</taxon>
        <taxon>fabids</taxon>
        <taxon>Malpighiales</taxon>
        <taxon>Rhizophoraceae</taxon>
        <taxon>Rhizophora</taxon>
    </lineage>
</organism>
<reference evidence="2" key="1">
    <citation type="submission" date="2018-02" db="EMBL/GenBank/DDBJ databases">
        <title>Rhizophora mucronata_Transcriptome.</title>
        <authorList>
            <person name="Meera S.P."/>
            <person name="Sreeshan A."/>
            <person name="Augustine A."/>
        </authorList>
    </citation>
    <scope>NUCLEOTIDE SEQUENCE</scope>
    <source>
        <tissue evidence="2">Leaf</tissue>
    </source>
</reference>
<dbReference type="AlphaFoldDB" id="A0A2P2LD27"/>
<evidence type="ECO:0000256" key="1">
    <source>
        <dbReference type="SAM" id="Phobius"/>
    </source>
</evidence>
<keyword evidence="1" id="KW-0812">Transmembrane</keyword>
<name>A0A2P2LD27_RHIMU</name>
<keyword evidence="1" id="KW-0472">Membrane</keyword>
<sequence>MALPMSLSMPHSKIFLLCLSCFCHKSSMEFDDQFYITQILVHFILIRIFTNILASLIFTFELSLDLCDLHLLGHLYISKVISQVDGLVTGTLSTI</sequence>
<feature type="transmembrane region" description="Helical" evidence="1">
    <location>
        <begin position="39"/>
        <end position="60"/>
    </location>
</feature>
<dbReference type="EMBL" id="GGEC01035379">
    <property type="protein sequence ID" value="MBX15863.1"/>
    <property type="molecule type" value="Transcribed_RNA"/>
</dbReference>
<protein>
    <submittedName>
        <fullName evidence="2">Uncharacterized protein</fullName>
    </submittedName>
</protein>
<accession>A0A2P2LD27</accession>
<keyword evidence="1" id="KW-1133">Transmembrane helix</keyword>
<evidence type="ECO:0000313" key="2">
    <source>
        <dbReference type="EMBL" id="MBX15863.1"/>
    </source>
</evidence>
<proteinExistence type="predicted"/>